<name>A0AA45WLQ7_9AQUI</name>
<evidence type="ECO:0000256" key="3">
    <source>
        <dbReference type="ARBA" id="ARBA00022547"/>
    </source>
</evidence>
<sequence>MEPLQQVVNVQADNSHPPLMGLIHLIAWSIFILAIVFGIKFMKRLNQQDERMKKFENKNLIEELKKEEENLK</sequence>
<evidence type="ECO:0000256" key="4">
    <source>
        <dbReference type="ARBA" id="ARBA00022781"/>
    </source>
</evidence>
<feature type="transmembrane region" description="Helical" evidence="8">
    <location>
        <begin position="20"/>
        <end position="42"/>
    </location>
</feature>
<dbReference type="RefSeq" id="WP_265134407.1">
    <property type="nucleotide sequence ID" value="NZ_FXTX01000009.1"/>
</dbReference>
<keyword evidence="2" id="KW-0813">Transport</keyword>
<gene>
    <name evidence="9" type="ORF">SAMN06264868_10941</name>
</gene>
<keyword evidence="10" id="KW-1185">Reference proteome</keyword>
<reference evidence="9" key="1">
    <citation type="submission" date="2017-05" db="EMBL/GenBank/DDBJ databases">
        <authorList>
            <person name="Varghese N."/>
            <person name="Submissions S."/>
        </authorList>
    </citation>
    <scope>NUCLEOTIDE SEQUENCE</scope>
    <source>
        <strain evidence="9">DSM 18763</strain>
    </source>
</reference>
<comment type="subcellular location">
    <subcellularLocation>
        <location evidence="1">Membrane</location>
    </subcellularLocation>
</comment>
<dbReference type="GO" id="GO:0045259">
    <property type="term" value="C:proton-transporting ATP synthase complex"/>
    <property type="evidence" value="ECO:0007669"/>
    <property type="project" value="UniProtKB-KW"/>
</dbReference>
<keyword evidence="8" id="KW-0812">Transmembrane</keyword>
<accession>A0AA45WLQ7</accession>
<keyword evidence="4" id="KW-0375">Hydrogen ion transport</keyword>
<comment type="caution">
    <text evidence="9">The sequence shown here is derived from an EMBL/GenBank/DDBJ whole genome shotgun (WGS) entry which is preliminary data.</text>
</comment>
<evidence type="ECO:0000256" key="2">
    <source>
        <dbReference type="ARBA" id="ARBA00022448"/>
    </source>
</evidence>
<keyword evidence="7" id="KW-0066">ATP synthesis</keyword>
<evidence type="ECO:0000313" key="10">
    <source>
        <dbReference type="Proteomes" id="UP001157947"/>
    </source>
</evidence>
<dbReference type="AlphaFoldDB" id="A0AA45WLQ7"/>
<keyword evidence="5" id="KW-0406">Ion transport</keyword>
<evidence type="ECO:0000313" key="9">
    <source>
        <dbReference type="EMBL" id="SMP12113.1"/>
    </source>
</evidence>
<evidence type="ECO:0000256" key="7">
    <source>
        <dbReference type="ARBA" id="ARBA00023310"/>
    </source>
</evidence>
<evidence type="ECO:0000256" key="1">
    <source>
        <dbReference type="ARBA" id="ARBA00004370"/>
    </source>
</evidence>
<dbReference type="InterPro" id="IPR008386">
    <property type="entry name" value="ATP_synth_F0_esu_mt"/>
</dbReference>
<proteinExistence type="predicted"/>
<keyword evidence="3" id="KW-0138">CF(0)</keyword>
<protein>
    <submittedName>
        <fullName evidence="9">ATP synthase E chain</fullName>
    </submittedName>
</protein>
<dbReference type="Pfam" id="PF05680">
    <property type="entry name" value="ATP-synt_E"/>
    <property type="match status" value="1"/>
</dbReference>
<dbReference type="Proteomes" id="UP001157947">
    <property type="component" value="Unassembled WGS sequence"/>
</dbReference>
<dbReference type="EMBL" id="FXTX01000009">
    <property type="protein sequence ID" value="SMP12113.1"/>
    <property type="molecule type" value="Genomic_DNA"/>
</dbReference>
<dbReference type="GO" id="GO:0015078">
    <property type="term" value="F:proton transmembrane transporter activity"/>
    <property type="evidence" value="ECO:0007669"/>
    <property type="project" value="InterPro"/>
</dbReference>
<dbReference type="GO" id="GO:0015986">
    <property type="term" value="P:proton motive force-driven ATP synthesis"/>
    <property type="evidence" value="ECO:0007669"/>
    <property type="project" value="InterPro"/>
</dbReference>
<keyword evidence="8" id="KW-1133">Transmembrane helix</keyword>
<keyword evidence="6 8" id="KW-0472">Membrane</keyword>
<evidence type="ECO:0000256" key="6">
    <source>
        <dbReference type="ARBA" id="ARBA00023136"/>
    </source>
</evidence>
<evidence type="ECO:0000256" key="8">
    <source>
        <dbReference type="SAM" id="Phobius"/>
    </source>
</evidence>
<organism evidence="9 10">
    <name type="scientific">Venenivibrio stagnispumantis</name>
    <dbReference type="NCBI Taxonomy" id="407998"/>
    <lineage>
        <taxon>Bacteria</taxon>
        <taxon>Pseudomonadati</taxon>
        <taxon>Aquificota</taxon>
        <taxon>Aquificia</taxon>
        <taxon>Aquificales</taxon>
        <taxon>Hydrogenothermaceae</taxon>
        <taxon>Venenivibrio</taxon>
    </lineage>
</organism>
<evidence type="ECO:0000256" key="5">
    <source>
        <dbReference type="ARBA" id="ARBA00023065"/>
    </source>
</evidence>